<accession>A0A0G1YHL4</accession>
<dbReference type="STRING" id="1619044.UY92_C0004G0057"/>
<protein>
    <submittedName>
        <fullName evidence="3">Uncharacterized protein</fullName>
    </submittedName>
</protein>
<keyword evidence="2" id="KW-0732">Signal</keyword>
<evidence type="ECO:0000313" key="3">
    <source>
        <dbReference type="EMBL" id="KKW42721.1"/>
    </source>
</evidence>
<reference evidence="3 4" key="1">
    <citation type="journal article" date="2015" name="Nature">
        <title>rRNA introns, odd ribosomes, and small enigmatic genomes across a large radiation of phyla.</title>
        <authorList>
            <person name="Brown C.T."/>
            <person name="Hug L.A."/>
            <person name="Thomas B.C."/>
            <person name="Sharon I."/>
            <person name="Castelle C.J."/>
            <person name="Singh A."/>
            <person name="Wilkins M.J."/>
            <person name="Williams K.H."/>
            <person name="Banfield J.F."/>
        </authorList>
    </citation>
    <scope>NUCLEOTIDE SEQUENCE [LARGE SCALE GENOMIC DNA]</scope>
</reference>
<comment type="caution">
    <text evidence="3">The sequence shown here is derived from an EMBL/GenBank/DDBJ whole genome shotgun (WGS) entry which is preliminary data.</text>
</comment>
<keyword evidence="1" id="KW-0472">Membrane</keyword>
<proteinExistence type="predicted"/>
<keyword evidence="1" id="KW-1133">Transmembrane helix</keyword>
<organism evidence="3 4">
    <name type="scientific">Candidatus Magasanikbacteria bacterium GW2011_GWA2_56_11</name>
    <dbReference type="NCBI Taxonomy" id="1619044"/>
    <lineage>
        <taxon>Bacteria</taxon>
        <taxon>Candidatus Magasanikiibacteriota</taxon>
    </lineage>
</organism>
<dbReference type="AlphaFoldDB" id="A0A0G1YHL4"/>
<feature type="signal peptide" evidence="2">
    <location>
        <begin position="1"/>
        <end position="21"/>
    </location>
</feature>
<gene>
    <name evidence="3" type="ORF">UY92_C0004G0057</name>
</gene>
<feature type="transmembrane region" description="Helical" evidence="1">
    <location>
        <begin position="100"/>
        <end position="122"/>
    </location>
</feature>
<evidence type="ECO:0000256" key="2">
    <source>
        <dbReference type="SAM" id="SignalP"/>
    </source>
</evidence>
<feature type="chain" id="PRO_5002540994" evidence="2">
    <location>
        <begin position="22"/>
        <end position="234"/>
    </location>
</feature>
<dbReference type="Pfam" id="PF18895">
    <property type="entry name" value="T4SS_pilin"/>
    <property type="match status" value="1"/>
</dbReference>
<feature type="transmembrane region" description="Helical" evidence="1">
    <location>
        <begin position="65"/>
        <end position="88"/>
    </location>
</feature>
<dbReference type="InterPro" id="IPR043993">
    <property type="entry name" value="T4SS_pilin"/>
</dbReference>
<dbReference type="EMBL" id="LCRX01000004">
    <property type="protein sequence ID" value="KKW42721.1"/>
    <property type="molecule type" value="Genomic_DNA"/>
</dbReference>
<dbReference type="Proteomes" id="UP000033870">
    <property type="component" value="Unassembled WGS sequence"/>
</dbReference>
<name>A0A0G1YHL4_9BACT</name>
<evidence type="ECO:0000256" key="1">
    <source>
        <dbReference type="SAM" id="Phobius"/>
    </source>
</evidence>
<evidence type="ECO:0000313" key="4">
    <source>
        <dbReference type="Proteomes" id="UP000033870"/>
    </source>
</evidence>
<sequence length="234" mass="24342">MRSARWFGLMAAFAIFGAGLASTTTALAVASPSKVPLINPIGGTVAKPEGQTSIPKIIGGMIKTVLGIMGSLAFIAFIYGGFAWLTAAGNADRVQKGTQAMVWAAIGVFIVFSSYAILSLVFEGLGIEDQAPPGTTVWCIDNANSVCAEFLADECPGSPYVTEQECQTVLENYLDAPPPVDLEGCFCTIDSVAQQKVSGSPLYDDPTKCAAASDTTDPALGHLTECGWIGGAFE</sequence>
<keyword evidence="1" id="KW-0812">Transmembrane</keyword>